<dbReference type="Gene3D" id="2.150.10.10">
    <property type="entry name" value="Serralysin-like metalloprotease, C-terminal"/>
    <property type="match status" value="1"/>
</dbReference>
<accession>A0A7W6PSD5</accession>
<dbReference type="InterPro" id="IPR039005">
    <property type="entry name" value="CSPG_rpt"/>
</dbReference>
<dbReference type="InterPro" id="IPR037053">
    <property type="entry name" value="Phage_tail_collar_dom_sf"/>
</dbReference>
<dbReference type="Proteomes" id="UP000519897">
    <property type="component" value="Unassembled WGS sequence"/>
</dbReference>
<dbReference type="GO" id="GO:0005576">
    <property type="term" value="C:extracellular region"/>
    <property type="evidence" value="ECO:0007669"/>
    <property type="project" value="UniProtKB-SubCell"/>
</dbReference>
<comment type="subcellular location">
    <subcellularLocation>
        <location evidence="1">Secreted</location>
    </subcellularLocation>
</comment>
<dbReference type="InterPro" id="IPR001343">
    <property type="entry name" value="Hemolysn_Ca-bd"/>
</dbReference>
<dbReference type="Gene3D" id="1.10.3130.20">
    <property type="entry name" value="Phycobilisome linker domain"/>
    <property type="match status" value="1"/>
</dbReference>
<dbReference type="PANTHER" id="PTHR38340">
    <property type="entry name" value="S-LAYER PROTEIN"/>
    <property type="match status" value="1"/>
</dbReference>
<dbReference type="InterPro" id="IPR050557">
    <property type="entry name" value="RTX_toxin/Mannuronan_C5-epim"/>
</dbReference>
<evidence type="ECO:0000256" key="2">
    <source>
        <dbReference type="ARBA" id="ARBA00022525"/>
    </source>
</evidence>
<dbReference type="Gene3D" id="3.90.1340.10">
    <property type="entry name" value="Phage tail collar domain"/>
    <property type="match status" value="3"/>
</dbReference>
<dbReference type="InterPro" id="IPR038255">
    <property type="entry name" value="PBS_linker_sf"/>
</dbReference>
<dbReference type="SUPFAM" id="SSF88874">
    <property type="entry name" value="Receptor-binding domain of short tail fibre protein gp12"/>
    <property type="match status" value="3"/>
</dbReference>
<evidence type="ECO:0000313" key="7">
    <source>
        <dbReference type="Proteomes" id="UP000519897"/>
    </source>
</evidence>
<dbReference type="InterPro" id="IPR011083">
    <property type="entry name" value="Phage_tail_collar_dom"/>
</dbReference>
<evidence type="ECO:0000256" key="1">
    <source>
        <dbReference type="ARBA" id="ARBA00004613"/>
    </source>
</evidence>
<name>A0A7W6PSD5_9HYPH</name>
<protein>
    <submittedName>
        <fullName evidence="6">Microcystin-dependent protein</fullName>
    </submittedName>
</protein>
<dbReference type="Pfam" id="PF16184">
    <property type="entry name" value="Cadherin_3"/>
    <property type="match status" value="1"/>
</dbReference>
<evidence type="ECO:0000256" key="3">
    <source>
        <dbReference type="SAM" id="MobiDB-lite"/>
    </source>
</evidence>
<feature type="domain" description="Phage tail collar" evidence="4">
    <location>
        <begin position="53"/>
        <end position="92"/>
    </location>
</feature>
<evidence type="ECO:0000313" key="6">
    <source>
        <dbReference type="EMBL" id="MBB4143610.1"/>
    </source>
</evidence>
<dbReference type="PROSITE" id="PS00330">
    <property type="entry name" value="HEMOLYSIN_CALCIUM"/>
    <property type="match status" value="2"/>
</dbReference>
<keyword evidence="2" id="KW-0964">Secreted</keyword>
<dbReference type="PRINTS" id="PR00313">
    <property type="entry name" value="CABNDNGRPT"/>
</dbReference>
<dbReference type="RefSeq" id="WP_165133438.1">
    <property type="nucleotide sequence ID" value="NZ_CP049250.1"/>
</dbReference>
<sequence length="1368" mass="141586">MTISNYQDSFVVRQTVVNNSSIPSASSASAHGFTGQVRTFLVGESGIWTPMDADGRTLKIADNQDLFRVLGTTYGGNGATVFKAPDLGGRVIIGAKPTDLGATSGVGNLTLEQKNLPAAWGGSSVPIDNKQPSMGLLPLIRTSGGDDANGDFVGAITFSATNTSPINYLVADGRTVSKFEYRELFDLIGYRYGGAGDKFALPNLIGKTVIGAGRWYEDDDVDFALGRVSGASASILTENANPLNPRMITQSIDNNQESIALYYLINVSGNYPQGNFPALQSSPLGEVMIFAGPQSKIPAGWMIANAGILDEDTAPLLAELYGGTMNYPRGLTLPDFTGKVLVDNQPTSNTMWQDVGDRFGANQMHVPRQDVPAVNFTGSDAGERALGSQFDDVMRGKGGDDNLFGDRGNDLLIGGKGADVLDGSAGTDTASYEDAEAGVTANLAKSSDNTSDAAGDTYFSIENLKGSDFDDVLTGDGGDNEINGGKGNDRLNGGGGKDRLTGGDGADVFVVDQGVVTITDFNPLVDKLYSQNFASIDSLAKLRALEVSTNGPDTVLEFANNTRIILTGVAPGTLVLNNLQGIQPPEPTLTLKTDLGDAQGISNDGVVNVGGLRENARFEFSTNGGKDWQTGSGTGFVVADGNYQPNMIVVRQISVDGIPSQAASYTKQLIVDTVAPSIVEIARVTPATSITNADQLSFRVSFSESVDLTKGNVAVIGSTATVQSVVKDGNSAVVTVAGGDLAGLNGEVSLKISNVRDIAGNSATGQVSGNNQSYVLDNTRPTFVALKQPANGSYHAGDKLTFSLTASEVVNVSIDSGKPKLLLIGENDAKITAEYVSGSGTTTLTFEAVLPAGFNARSGLALDKNLSVVDTNIRDAAGNDVQVSIPSIAANTSILVGVNRPPILVGTLSANVDEGKTVILTENQLGFSDPEDGAADITYTVSSLANGILLVKNKAATSFTPADLKAGDVSFRHDGSETTKASFSVSVEDLNGDNSVPIASTFQLAVAPVNTTPSLALPSAQSLGAGESLAFKAKSAIAVADPDAGSATLTIKVETEDGNLKLADKLSGVQVQGAVAGDKALILSGSLTDLNAALETLSFTPTSGFTGKANIKISVDDGGNTGAGGALTAAGTVVVDVAKPPVVVPPSTDTAVTPPVVTPPVVTPPVSPTPGSGGTLANDTIEIKPGSSKMDAGGGFDVGVITQSRNDFTVKVKDGVVTLSGPYEVQLSNFERIKFSDGTLALDSDGNAGMLMRLYKAAFGRQPEPGGAGFWINKLDGGTADLPQLISQFFHSPEFAARFGTKRDTGSYVDALYTNVLGRSGDKAGAAFWIDALNNGTFSQEKVLLMFAESAENKTAQVGAMADGLWYV</sequence>
<dbReference type="PROSITE" id="PS51854">
    <property type="entry name" value="CSPG"/>
    <property type="match status" value="1"/>
</dbReference>
<feature type="domain" description="Phage tail collar" evidence="4">
    <location>
        <begin position="154"/>
        <end position="208"/>
    </location>
</feature>
<dbReference type="InterPro" id="IPR025282">
    <property type="entry name" value="DUF4214"/>
</dbReference>
<reference evidence="6 7" key="1">
    <citation type="submission" date="2020-08" db="EMBL/GenBank/DDBJ databases">
        <title>Genomic Encyclopedia of Type Strains, Phase IV (KMG-IV): sequencing the most valuable type-strain genomes for metagenomic binning, comparative biology and taxonomic classification.</title>
        <authorList>
            <person name="Goeker M."/>
        </authorList>
    </citation>
    <scope>NUCLEOTIDE SEQUENCE [LARGE SCALE GENOMIC DNA]</scope>
    <source>
        <strain evidence="6 7">DSM 29514</strain>
    </source>
</reference>
<dbReference type="SUPFAM" id="SSF51120">
    <property type="entry name" value="beta-Roll"/>
    <property type="match status" value="2"/>
</dbReference>
<gene>
    <name evidence="6" type="ORF">GGQ72_002109</name>
</gene>
<feature type="domain" description="DUF4214" evidence="5">
    <location>
        <begin position="1287"/>
        <end position="1355"/>
    </location>
</feature>
<dbReference type="PANTHER" id="PTHR38340:SF1">
    <property type="entry name" value="S-LAYER PROTEIN"/>
    <property type="match status" value="1"/>
</dbReference>
<evidence type="ECO:0000259" key="5">
    <source>
        <dbReference type="Pfam" id="PF13946"/>
    </source>
</evidence>
<dbReference type="Pfam" id="PF07484">
    <property type="entry name" value="Collar"/>
    <property type="match status" value="2"/>
</dbReference>
<feature type="region of interest" description="Disordered" evidence="3">
    <location>
        <begin position="475"/>
        <end position="498"/>
    </location>
</feature>
<comment type="caution">
    <text evidence="6">The sequence shown here is derived from an EMBL/GenBank/DDBJ whole genome shotgun (WGS) entry which is preliminary data.</text>
</comment>
<dbReference type="Pfam" id="PF00353">
    <property type="entry name" value="HemolysinCabind"/>
    <property type="match status" value="2"/>
</dbReference>
<dbReference type="EMBL" id="JACIEC010000001">
    <property type="protein sequence ID" value="MBB4143610.1"/>
    <property type="molecule type" value="Genomic_DNA"/>
</dbReference>
<keyword evidence="7" id="KW-1185">Reference proteome</keyword>
<dbReference type="InterPro" id="IPR011049">
    <property type="entry name" value="Serralysin-like_metalloprot_C"/>
</dbReference>
<proteinExistence type="predicted"/>
<dbReference type="InterPro" id="IPR018511">
    <property type="entry name" value="Hemolysin-typ_Ca-bd_CS"/>
</dbReference>
<evidence type="ECO:0000259" key="4">
    <source>
        <dbReference type="Pfam" id="PF07484"/>
    </source>
</evidence>
<organism evidence="6 7">
    <name type="scientific">Rhizobium rhizoryzae</name>
    <dbReference type="NCBI Taxonomy" id="451876"/>
    <lineage>
        <taxon>Bacteria</taxon>
        <taxon>Pseudomonadati</taxon>
        <taxon>Pseudomonadota</taxon>
        <taxon>Alphaproteobacteria</taxon>
        <taxon>Hyphomicrobiales</taxon>
        <taxon>Rhizobiaceae</taxon>
        <taxon>Rhizobium/Agrobacterium group</taxon>
        <taxon>Rhizobium</taxon>
    </lineage>
</organism>
<dbReference type="GO" id="GO:0005509">
    <property type="term" value="F:calcium ion binding"/>
    <property type="evidence" value="ECO:0007669"/>
    <property type="project" value="InterPro"/>
</dbReference>
<dbReference type="Pfam" id="PF13946">
    <property type="entry name" value="DUF4214"/>
    <property type="match status" value="1"/>
</dbReference>